<dbReference type="PROSITE" id="PS51898">
    <property type="entry name" value="TYR_RECOMBINASE"/>
    <property type="match status" value="1"/>
</dbReference>
<evidence type="ECO:0000313" key="8">
    <source>
        <dbReference type="EMBL" id="WAH42023.1"/>
    </source>
</evidence>
<dbReference type="SUPFAM" id="SSF56349">
    <property type="entry name" value="DNA breaking-rejoining enzymes"/>
    <property type="match status" value="1"/>
</dbReference>
<dbReference type="InterPro" id="IPR011010">
    <property type="entry name" value="DNA_brk_join_enz"/>
</dbReference>
<gene>
    <name evidence="8" type="ORF">NZD89_00410</name>
</gene>
<dbReference type="Gene3D" id="1.10.150.130">
    <property type="match status" value="1"/>
</dbReference>
<dbReference type="EMBL" id="CP104067">
    <property type="protein sequence ID" value="WAH42023.1"/>
    <property type="molecule type" value="Genomic_DNA"/>
</dbReference>
<keyword evidence="2" id="KW-0229">DNA integration</keyword>
<name>A0ABY6ZGK4_9BACL</name>
<dbReference type="InterPro" id="IPR050090">
    <property type="entry name" value="Tyrosine_recombinase_XerCD"/>
</dbReference>
<dbReference type="PROSITE" id="PS51900">
    <property type="entry name" value="CB"/>
    <property type="match status" value="1"/>
</dbReference>
<dbReference type="Proteomes" id="UP001164761">
    <property type="component" value="Chromosome"/>
</dbReference>
<dbReference type="Pfam" id="PF14659">
    <property type="entry name" value="Phage_int_SAM_3"/>
    <property type="match status" value="1"/>
</dbReference>
<feature type="domain" description="Core-binding (CB)" evidence="7">
    <location>
        <begin position="59"/>
        <end position="153"/>
    </location>
</feature>
<reference evidence="8" key="1">
    <citation type="submission" date="2022-08" db="EMBL/GenBank/DDBJ databases">
        <title>Alicyclobacillus fastidiosus DSM 17978, complete genome.</title>
        <authorList>
            <person name="Wang Q."/>
            <person name="Cai R."/>
            <person name="Wang Z."/>
        </authorList>
    </citation>
    <scope>NUCLEOTIDE SEQUENCE</scope>
    <source>
        <strain evidence="8">DSM 17978</strain>
    </source>
</reference>
<proteinExistence type="inferred from homology"/>
<organism evidence="8 9">
    <name type="scientific">Alicyclobacillus fastidiosus</name>
    <dbReference type="NCBI Taxonomy" id="392011"/>
    <lineage>
        <taxon>Bacteria</taxon>
        <taxon>Bacillati</taxon>
        <taxon>Bacillota</taxon>
        <taxon>Bacilli</taxon>
        <taxon>Bacillales</taxon>
        <taxon>Alicyclobacillaceae</taxon>
        <taxon>Alicyclobacillus</taxon>
    </lineage>
</organism>
<evidence type="ECO:0000256" key="4">
    <source>
        <dbReference type="ARBA" id="ARBA00023172"/>
    </source>
</evidence>
<feature type="domain" description="Tyr recombinase" evidence="6">
    <location>
        <begin position="174"/>
        <end position="372"/>
    </location>
</feature>
<dbReference type="CDD" id="cd01189">
    <property type="entry name" value="INT_ICEBs1_C_like"/>
    <property type="match status" value="1"/>
</dbReference>
<evidence type="ECO:0000256" key="5">
    <source>
        <dbReference type="PROSITE-ProRule" id="PRU01248"/>
    </source>
</evidence>
<dbReference type="InterPro" id="IPR044068">
    <property type="entry name" value="CB"/>
</dbReference>
<dbReference type="Gene3D" id="1.10.443.10">
    <property type="entry name" value="Intergrase catalytic core"/>
    <property type="match status" value="1"/>
</dbReference>
<dbReference type="InterPro" id="IPR002104">
    <property type="entry name" value="Integrase_catalytic"/>
</dbReference>
<dbReference type="Pfam" id="PF14657">
    <property type="entry name" value="Arm-DNA-bind_4"/>
    <property type="match status" value="1"/>
</dbReference>
<evidence type="ECO:0000256" key="2">
    <source>
        <dbReference type="ARBA" id="ARBA00022908"/>
    </source>
</evidence>
<evidence type="ECO:0000256" key="1">
    <source>
        <dbReference type="ARBA" id="ARBA00008857"/>
    </source>
</evidence>
<dbReference type="PANTHER" id="PTHR30349">
    <property type="entry name" value="PHAGE INTEGRASE-RELATED"/>
    <property type="match status" value="1"/>
</dbReference>
<dbReference type="InterPro" id="IPR004107">
    <property type="entry name" value="Integrase_SAM-like_N"/>
</dbReference>
<evidence type="ECO:0000259" key="6">
    <source>
        <dbReference type="PROSITE" id="PS51898"/>
    </source>
</evidence>
<dbReference type="RefSeq" id="WP_268005918.1">
    <property type="nucleotide sequence ID" value="NZ_BSUT01000001.1"/>
</dbReference>
<keyword evidence="9" id="KW-1185">Reference proteome</keyword>
<keyword evidence="3 5" id="KW-0238">DNA-binding</keyword>
<evidence type="ECO:0000259" key="7">
    <source>
        <dbReference type="PROSITE" id="PS51900"/>
    </source>
</evidence>
<dbReference type="Pfam" id="PF00589">
    <property type="entry name" value="Phage_integrase"/>
    <property type="match status" value="1"/>
</dbReference>
<comment type="similarity">
    <text evidence="1">Belongs to the 'phage' integrase family.</text>
</comment>
<evidence type="ECO:0000313" key="9">
    <source>
        <dbReference type="Proteomes" id="UP001164761"/>
    </source>
</evidence>
<protein>
    <submittedName>
        <fullName evidence="8">Site-specific integrase</fullName>
    </submittedName>
</protein>
<evidence type="ECO:0000256" key="3">
    <source>
        <dbReference type="ARBA" id="ARBA00023125"/>
    </source>
</evidence>
<dbReference type="InterPro" id="IPR028259">
    <property type="entry name" value="AP2-like_int_N"/>
</dbReference>
<sequence length="385" mass="44455">MMRGTVTKKGNRWYIVYTIGVLPNGKRKQKWESGFRTKREAELALAKRLVEIGTNSYVEPTTLLFKDFVEAWATDKENQVRPTTWRSYSWNLRVYILPQLGSKKLKDLTAPQIQHFYSVIRQMPRSDGKPGNISERTILHVHLLLHQIFKRAVKWGYIGMNPCDLVDKPKVEEPDLNVWTLDEGRTFLKFAEANSLYPLFLLLFTTGMRIGEVLGLRWQDINFDENTLSVTQQVVFVKGGYKIGPPKTKAGRRTIDINAQVTKALLDHRIHWNQLRELGGEHFQIDLDLVFCTKKGTPIFRSNVTKAYNEIVEKAGLKRIRIHDIRHTHASLLLEQGESIKVVQERIGHEKADVLLNRYAHVLPRMQRKAVDTFGARLFDTPDSV</sequence>
<accession>A0ABY6ZGK4</accession>
<dbReference type="InterPro" id="IPR013762">
    <property type="entry name" value="Integrase-like_cat_sf"/>
</dbReference>
<dbReference type="InterPro" id="IPR010998">
    <property type="entry name" value="Integrase_recombinase_N"/>
</dbReference>
<dbReference type="PANTHER" id="PTHR30349:SF64">
    <property type="entry name" value="PROPHAGE INTEGRASE INTD-RELATED"/>
    <property type="match status" value="1"/>
</dbReference>
<keyword evidence="4" id="KW-0233">DNA recombination</keyword>